<feature type="transmembrane region" description="Helical" evidence="1">
    <location>
        <begin position="21"/>
        <end position="40"/>
    </location>
</feature>
<name>A0AAD4KWT4_9EURO</name>
<gene>
    <name evidence="2" type="ORF">BGW36DRAFT_375243</name>
</gene>
<dbReference type="AlphaFoldDB" id="A0AAD4KWT4"/>
<dbReference type="EMBL" id="JAJTJA010000004">
    <property type="protein sequence ID" value="KAH8700923.1"/>
    <property type="molecule type" value="Genomic_DNA"/>
</dbReference>
<evidence type="ECO:0000256" key="1">
    <source>
        <dbReference type="SAM" id="Phobius"/>
    </source>
</evidence>
<sequence length="60" mass="6888">MNKCQNLFDDLTRSQIPKENLIVLVVSCGSFQQVWNYLLFSQVLRPYPASSYEFLGLADS</sequence>
<comment type="caution">
    <text evidence="2">The sequence shown here is derived from an EMBL/GenBank/DDBJ whole genome shotgun (WGS) entry which is preliminary data.</text>
</comment>
<dbReference type="Proteomes" id="UP001201262">
    <property type="component" value="Unassembled WGS sequence"/>
</dbReference>
<evidence type="ECO:0000313" key="3">
    <source>
        <dbReference type="Proteomes" id="UP001201262"/>
    </source>
</evidence>
<protein>
    <submittedName>
        <fullName evidence="2">Uncharacterized protein</fullName>
    </submittedName>
</protein>
<keyword evidence="1" id="KW-0812">Transmembrane</keyword>
<keyword evidence="3" id="KW-1185">Reference proteome</keyword>
<dbReference type="GeneID" id="70246026"/>
<keyword evidence="1" id="KW-0472">Membrane</keyword>
<evidence type="ECO:0000313" key="2">
    <source>
        <dbReference type="EMBL" id="KAH8700923.1"/>
    </source>
</evidence>
<proteinExistence type="predicted"/>
<reference evidence="2" key="1">
    <citation type="submission" date="2021-12" db="EMBL/GenBank/DDBJ databases">
        <title>Convergent genome expansion in fungi linked to evolution of root-endophyte symbiosis.</title>
        <authorList>
            <consortium name="DOE Joint Genome Institute"/>
            <person name="Ke Y.-H."/>
            <person name="Bonito G."/>
            <person name="Liao H.-L."/>
            <person name="Looney B."/>
            <person name="Rojas-Flechas A."/>
            <person name="Nash J."/>
            <person name="Hameed K."/>
            <person name="Schadt C."/>
            <person name="Martin F."/>
            <person name="Crous P.W."/>
            <person name="Miettinen O."/>
            <person name="Magnuson J.K."/>
            <person name="Labbe J."/>
            <person name="Jacobson D."/>
            <person name="Doktycz M.J."/>
            <person name="Veneault-Fourrey C."/>
            <person name="Kuo A."/>
            <person name="Mondo S."/>
            <person name="Calhoun S."/>
            <person name="Riley R."/>
            <person name="Ohm R."/>
            <person name="LaButti K."/>
            <person name="Andreopoulos B."/>
            <person name="Pangilinan J."/>
            <person name="Nolan M."/>
            <person name="Tritt A."/>
            <person name="Clum A."/>
            <person name="Lipzen A."/>
            <person name="Daum C."/>
            <person name="Barry K."/>
            <person name="Grigoriev I.V."/>
            <person name="Vilgalys R."/>
        </authorList>
    </citation>
    <scope>NUCLEOTIDE SEQUENCE</scope>
    <source>
        <strain evidence="2">PMI_201</strain>
    </source>
</reference>
<keyword evidence="1" id="KW-1133">Transmembrane helix</keyword>
<accession>A0AAD4KWT4</accession>
<dbReference type="RefSeq" id="XP_046074629.1">
    <property type="nucleotide sequence ID" value="XM_046215739.1"/>
</dbReference>
<organism evidence="2 3">
    <name type="scientific">Talaromyces proteolyticus</name>
    <dbReference type="NCBI Taxonomy" id="1131652"/>
    <lineage>
        <taxon>Eukaryota</taxon>
        <taxon>Fungi</taxon>
        <taxon>Dikarya</taxon>
        <taxon>Ascomycota</taxon>
        <taxon>Pezizomycotina</taxon>
        <taxon>Eurotiomycetes</taxon>
        <taxon>Eurotiomycetidae</taxon>
        <taxon>Eurotiales</taxon>
        <taxon>Trichocomaceae</taxon>
        <taxon>Talaromyces</taxon>
        <taxon>Talaromyces sect. Bacilispori</taxon>
    </lineage>
</organism>